<protein>
    <recommendedName>
        <fullName evidence="8">Protein DETOXIFICATION</fullName>
    </recommendedName>
    <alternativeName>
        <fullName evidence="8">Multidrug and toxic compound extrusion protein</fullName>
    </alternativeName>
</protein>
<feature type="transmembrane region" description="Helical" evidence="8">
    <location>
        <begin position="396"/>
        <end position="417"/>
    </location>
</feature>
<evidence type="ECO:0000256" key="2">
    <source>
        <dbReference type="ARBA" id="ARBA00010199"/>
    </source>
</evidence>
<dbReference type="GO" id="GO:0016020">
    <property type="term" value="C:membrane"/>
    <property type="evidence" value="ECO:0007669"/>
    <property type="project" value="UniProtKB-SubCell"/>
</dbReference>
<comment type="similarity">
    <text evidence="2 8">Belongs to the multi antimicrobial extrusion (MATE) (TC 2.A.66.1) family.</text>
</comment>
<evidence type="ECO:0000256" key="3">
    <source>
        <dbReference type="ARBA" id="ARBA00022448"/>
    </source>
</evidence>
<dbReference type="Pfam" id="PF01554">
    <property type="entry name" value="MatE"/>
    <property type="match status" value="2"/>
</dbReference>
<dbReference type="InterPro" id="IPR002182">
    <property type="entry name" value="NB-ARC"/>
</dbReference>
<dbReference type="Pfam" id="PF23247">
    <property type="entry name" value="LRR_RPS2"/>
    <property type="match status" value="1"/>
</dbReference>
<evidence type="ECO:0000256" key="9">
    <source>
        <dbReference type="SAM" id="Coils"/>
    </source>
</evidence>
<dbReference type="GO" id="GO:0006952">
    <property type="term" value="P:defense response"/>
    <property type="evidence" value="ECO:0007669"/>
    <property type="project" value="UniProtKB-KW"/>
</dbReference>
<dbReference type="Pfam" id="PF13855">
    <property type="entry name" value="LRR_8"/>
    <property type="match status" value="1"/>
</dbReference>
<dbReference type="SUPFAM" id="SSF52058">
    <property type="entry name" value="L domain-like"/>
    <property type="match status" value="1"/>
</dbReference>
<dbReference type="GO" id="GO:0043531">
    <property type="term" value="F:ADP binding"/>
    <property type="evidence" value="ECO:0007669"/>
    <property type="project" value="InterPro"/>
</dbReference>
<organism evidence="12 13">
    <name type="scientific">Hibiscus syriacus</name>
    <name type="common">Rose of Sharon</name>
    <dbReference type="NCBI Taxonomy" id="106335"/>
    <lineage>
        <taxon>Eukaryota</taxon>
        <taxon>Viridiplantae</taxon>
        <taxon>Streptophyta</taxon>
        <taxon>Embryophyta</taxon>
        <taxon>Tracheophyta</taxon>
        <taxon>Spermatophyta</taxon>
        <taxon>Magnoliopsida</taxon>
        <taxon>eudicotyledons</taxon>
        <taxon>Gunneridae</taxon>
        <taxon>Pentapetalae</taxon>
        <taxon>rosids</taxon>
        <taxon>malvids</taxon>
        <taxon>Malvales</taxon>
        <taxon>Malvaceae</taxon>
        <taxon>Malvoideae</taxon>
        <taxon>Hibiscus</taxon>
    </lineage>
</organism>
<keyword evidence="3" id="KW-0813">Transport</keyword>
<feature type="coiled-coil region" evidence="9">
    <location>
        <begin position="438"/>
        <end position="472"/>
    </location>
</feature>
<dbReference type="PANTHER" id="PTHR11206">
    <property type="entry name" value="MULTIDRUG RESISTANCE PROTEIN"/>
    <property type="match status" value="1"/>
</dbReference>
<feature type="transmembrane region" description="Helical" evidence="8">
    <location>
        <begin position="252"/>
        <end position="273"/>
    </location>
</feature>
<comment type="caution">
    <text evidence="12">The sequence shown here is derived from an EMBL/GenBank/DDBJ whole genome shotgun (WGS) entry which is preliminary data.</text>
</comment>
<feature type="transmembrane region" description="Helical" evidence="8">
    <location>
        <begin position="293"/>
        <end position="315"/>
    </location>
</feature>
<keyword evidence="13" id="KW-1185">Reference proteome</keyword>
<feature type="domain" description="Disease resistance protein At4g27190-like leucine-rich repeats" evidence="11">
    <location>
        <begin position="1008"/>
        <end position="1116"/>
    </location>
</feature>
<dbReference type="InterPro" id="IPR027417">
    <property type="entry name" value="P-loop_NTPase"/>
</dbReference>
<name>A0A6A3C811_HIBSY</name>
<evidence type="ECO:0000256" key="6">
    <source>
        <dbReference type="ARBA" id="ARBA00022989"/>
    </source>
</evidence>
<evidence type="ECO:0000256" key="5">
    <source>
        <dbReference type="ARBA" id="ARBA00022821"/>
    </source>
</evidence>
<evidence type="ECO:0000256" key="4">
    <source>
        <dbReference type="ARBA" id="ARBA00022692"/>
    </source>
</evidence>
<feature type="transmembrane region" description="Helical" evidence="8">
    <location>
        <begin position="45"/>
        <end position="66"/>
    </location>
</feature>
<dbReference type="Gene3D" id="3.80.10.10">
    <property type="entry name" value="Ribonuclease Inhibitor"/>
    <property type="match status" value="1"/>
</dbReference>
<accession>A0A6A3C811</accession>
<dbReference type="Gene3D" id="1.10.10.10">
    <property type="entry name" value="Winged helix-like DNA-binding domain superfamily/Winged helix DNA-binding domain"/>
    <property type="match status" value="1"/>
</dbReference>
<dbReference type="InterPro" id="IPR036388">
    <property type="entry name" value="WH-like_DNA-bd_sf"/>
</dbReference>
<dbReference type="PROSITE" id="PS51450">
    <property type="entry name" value="LRR"/>
    <property type="match status" value="1"/>
</dbReference>
<keyword evidence="4 8" id="KW-0812">Transmembrane</keyword>
<dbReference type="EMBL" id="VEPZ02000430">
    <property type="protein sequence ID" value="KAE8725263.1"/>
    <property type="molecule type" value="Genomic_DNA"/>
</dbReference>
<feature type="transmembrane region" description="Helical" evidence="8">
    <location>
        <begin position="78"/>
        <end position="99"/>
    </location>
</feature>
<evidence type="ECO:0000259" key="10">
    <source>
        <dbReference type="Pfam" id="PF00931"/>
    </source>
</evidence>
<dbReference type="InterPro" id="IPR032675">
    <property type="entry name" value="LRR_dom_sf"/>
</dbReference>
<dbReference type="Pfam" id="PF00931">
    <property type="entry name" value="NB-ARC"/>
    <property type="match status" value="1"/>
</dbReference>
<feature type="transmembrane region" description="Helical" evidence="8">
    <location>
        <begin position="111"/>
        <end position="131"/>
    </location>
</feature>
<keyword evidence="7 8" id="KW-0472">Membrane</keyword>
<dbReference type="InterPro" id="IPR001611">
    <property type="entry name" value="Leu-rich_rpt"/>
</dbReference>
<dbReference type="NCBIfam" id="TIGR00797">
    <property type="entry name" value="matE"/>
    <property type="match status" value="1"/>
</dbReference>
<keyword evidence="9" id="KW-0175">Coiled coil</keyword>
<reference evidence="12" key="1">
    <citation type="submission" date="2019-09" db="EMBL/GenBank/DDBJ databases">
        <title>Draft genome information of white flower Hibiscus syriacus.</title>
        <authorList>
            <person name="Kim Y.-M."/>
        </authorList>
    </citation>
    <scope>NUCLEOTIDE SEQUENCE [LARGE SCALE GENOMIC DNA]</scope>
    <source>
        <strain evidence="12">YM2019G1</strain>
    </source>
</reference>
<evidence type="ECO:0000259" key="11">
    <source>
        <dbReference type="Pfam" id="PF23247"/>
    </source>
</evidence>
<dbReference type="PRINTS" id="PR00364">
    <property type="entry name" value="DISEASERSIST"/>
</dbReference>
<gene>
    <name evidence="12" type="ORF">F3Y22_tig00009009pilonHSYRG00367</name>
</gene>
<dbReference type="CDD" id="cd13132">
    <property type="entry name" value="MATE_eukaryotic"/>
    <property type="match status" value="1"/>
</dbReference>
<dbReference type="AlphaFoldDB" id="A0A6A3C811"/>
<dbReference type="InterPro" id="IPR057135">
    <property type="entry name" value="At4g27190-like_LRR"/>
</dbReference>
<sequence>MSSSKTPERVTLLVNEEDKGRWWSIRRVLDLEEAKHQLLLSLPMIISNVAYYSITLVSVMFAGHLGELELAGATIANSWASVTGFAFMIGLSGALETLCGQGFGAKSYRMLGLHLQASCIISCFFSIINILRFLQAQGIVMPLVWFSILPIGTHFGIVYGLVNWTSIGLKGASMAASISLWMLFISLAMYIACAKQLKHTWEGFSSESFRHILTFLKVALPSAAMHCLEDWAFELLVLLAGLMPNSNISTSLIAMCVNTETIAFMFTCGLGAAASTRVANELGGGNPEKAKNAMVMTLKLSTVLTLAIGLALVFGHKIWATFFTDSSLILHQFASVIPLLIISIAFDSFQGILSAVARGCGWQHLAAWVNLGTYYFIGIPIACLSGFVLQLYDKGLWIGIICGLFFQGTALLSIALFRPWPKFDLSVESAMDFFLTKMDQLLDNHRSIDQHVNDLKRKIKELNGLKDDAESKMSAELRPAKKLKTEVQIWLENVEIINGEVENLDGRIGESSALTRGFRADVLKRIREVEELIQQAKFRESLVVEDSQRIGQVLLTTTLFGETVKACVEEIWQYLMDDEVQKIGVWGMGGVGKTSVMKLINNQLLKEMKKFDTVIWITVSKEMSIAKLQNDNANKIGVTFCGDEDVMTRAGVLFETLSQKRRFVIIFDDLWEKISLEIIGIPEQSAGRIHDLSEWRNALNESSVHIKSVNGLKDEVFQQLQFSFDRLKDVKLQQCFLSCALYPEDCEISEVDLVQLWIALGLVDEMDNREAEFDREDGRCVTMHDLVRDMALHITRGTPRFLVKAGMSLTEPLDVQEWKQDLEQVSFMKNRELQVMYPLKKPPPRCPMITTLLVSDCGIKSIPGAFFKHMHGLKILDLSENPIKSLPGSISDLKNLTALLLAYCQNLKKVPSLSKLGVLKMLNGIPNGILSKLSCLQHLNVGETSVRGEEIAGFKKLEFFEGRFNDVSNLNMYVHALHDREGPREYLIVKCNLVCSEDDLLFSRFFRIPLATFSTLRILNINNCENMKRLFSPNCVPLNLQQLSVTDCNQMEEIIASEPESEGGGLVSLEHRLPQLTQLLLMDLPELKSICSVNEVMICDSLEKFWVLNCPKLKRMPLNPPELDNVRSSAAPALRIYIKPKEWWESVEWHHPDSKSLLEPFLRFW</sequence>
<feature type="transmembrane region" description="Helical" evidence="8">
    <location>
        <begin position="174"/>
        <end position="192"/>
    </location>
</feature>
<dbReference type="Proteomes" id="UP000436088">
    <property type="component" value="Unassembled WGS sequence"/>
</dbReference>
<feature type="transmembrane region" description="Helical" evidence="8">
    <location>
        <begin position="143"/>
        <end position="162"/>
    </location>
</feature>
<feature type="transmembrane region" description="Helical" evidence="8">
    <location>
        <begin position="366"/>
        <end position="389"/>
    </location>
</feature>
<dbReference type="GO" id="GO:1990961">
    <property type="term" value="P:xenobiotic detoxification by transmembrane export across the plasma membrane"/>
    <property type="evidence" value="ECO:0007669"/>
    <property type="project" value="InterPro"/>
</dbReference>
<evidence type="ECO:0000313" key="13">
    <source>
        <dbReference type="Proteomes" id="UP000436088"/>
    </source>
</evidence>
<dbReference type="InterPro" id="IPR045069">
    <property type="entry name" value="MATE_euk"/>
</dbReference>
<dbReference type="SUPFAM" id="SSF52540">
    <property type="entry name" value="P-loop containing nucleoside triphosphate hydrolases"/>
    <property type="match status" value="1"/>
</dbReference>
<keyword evidence="5" id="KW-0611">Plant defense</keyword>
<dbReference type="GO" id="GO:0042910">
    <property type="term" value="F:xenobiotic transmembrane transporter activity"/>
    <property type="evidence" value="ECO:0007669"/>
    <property type="project" value="InterPro"/>
</dbReference>
<feature type="domain" description="NB-ARC" evidence="10">
    <location>
        <begin position="566"/>
        <end position="684"/>
    </location>
</feature>
<evidence type="ECO:0000256" key="7">
    <source>
        <dbReference type="ARBA" id="ARBA00023136"/>
    </source>
</evidence>
<keyword evidence="6 8" id="KW-1133">Transmembrane helix</keyword>
<evidence type="ECO:0000313" key="12">
    <source>
        <dbReference type="EMBL" id="KAE8725263.1"/>
    </source>
</evidence>
<proteinExistence type="inferred from homology"/>
<dbReference type="Gene3D" id="3.40.50.300">
    <property type="entry name" value="P-loop containing nucleotide triphosphate hydrolases"/>
    <property type="match status" value="1"/>
</dbReference>
<comment type="subcellular location">
    <subcellularLocation>
        <location evidence="1">Membrane</location>
        <topology evidence="1">Multi-pass membrane protein</topology>
    </subcellularLocation>
</comment>
<evidence type="ECO:0000256" key="1">
    <source>
        <dbReference type="ARBA" id="ARBA00004141"/>
    </source>
</evidence>
<dbReference type="InterPro" id="IPR002528">
    <property type="entry name" value="MATE_fam"/>
</dbReference>
<feature type="transmembrane region" description="Helical" evidence="8">
    <location>
        <begin position="327"/>
        <end position="346"/>
    </location>
</feature>
<dbReference type="GO" id="GO:0015297">
    <property type="term" value="F:antiporter activity"/>
    <property type="evidence" value="ECO:0007669"/>
    <property type="project" value="InterPro"/>
</dbReference>
<evidence type="ECO:0000256" key="8">
    <source>
        <dbReference type="RuleBase" id="RU004914"/>
    </source>
</evidence>